<evidence type="ECO:0000259" key="3">
    <source>
        <dbReference type="Pfam" id="PF02771"/>
    </source>
</evidence>
<dbReference type="SUPFAM" id="SSF47203">
    <property type="entry name" value="Acyl-CoA dehydrogenase C-terminal domain-like"/>
    <property type="match status" value="1"/>
</dbReference>
<dbReference type="InterPro" id="IPR046373">
    <property type="entry name" value="Acyl-CoA_Oxase/DH_mid-dom_sf"/>
</dbReference>
<dbReference type="InterPro" id="IPR013786">
    <property type="entry name" value="AcylCoA_DH/ox_N"/>
</dbReference>
<keyword evidence="6" id="KW-1185">Reference proteome</keyword>
<protein>
    <submittedName>
        <fullName evidence="5">Alkylation response protein AidB-like acyl-CoA dehydrogenase</fullName>
    </submittedName>
</protein>
<dbReference type="PANTHER" id="PTHR43884">
    <property type="entry name" value="ACYL-COA DEHYDROGENASE"/>
    <property type="match status" value="1"/>
</dbReference>
<sequence>MTDITTSPTATNPAPEPGSTPGAVSGVGAGSGAGVGAGVGAGAPTLEEALSGFRAVFERLAEGAGERDLTRTHPFELVRELADAGFGRLRVPVEYGGYGVDLPTLFDLLAEAGQADSNVPQILRGHFSAVEILRTSDDHEGAGYWLRRIAEGAVFGNAQSEPPGPAQAGESGGVDPVRTGTGFEISTRLHRVGGQLVVSGTKFYSTGSLYADYIRVAVLDEDGQRAFAVVPARHEGVVHADDWDGIGQRLTGSGTTYFEAVPIAEHGRLGLVREALRSLPAFFQIVHLANLAGIARSLREETIALLRSRQRTGLHALSTEATSDPEVLGVIGSLHARSLTADTLLRHAAEGLEAANAAGTREAYAANFADVSAAQIAIIEAVLDAATIAFNAGGSSAVRERTHLDRHWRNARTLASHNPVIYKPRVIGAYLVNGTPPDSSFDRVLVDRKDLNP</sequence>
<feature type="compositionally biased region" description="Polar residues" evidence="2">
    <location>
        <begin position="1"/>
        <end position="12"/>
    </location>
</feature>
<name>A0ABS4UJS7_9ACTN</name>
<feature type="region of interest" description="Disordered" evidence="2">
    <location>
        <begin position="156"/>
        <end position="177"/>
    </location>
</feature>
<dbReference type="Gene3D" id="2.40.110.10">
    <property type="entry name" value="Butyryl-CoA Dehydrogenase, subunit A, domain 2"/>
    <property type="match status" value="1"/>
</dbReference>
<evidence type="ECO:0000313" key="5">
    <source>
        <dbReference type="EMBL" id="MBP2351874.1"/>
    </source>
</evidence>
<dbReference type="Gene3D" id="1.10.540.10">
    <property type="entry name" value="Acyl-CoA dehydrogenase/oxidase, N-terminal domain"/>
    <property type="match status" value="1"/>
</dbReference>
<dbReference type="Pfam" id="PF02771">
    <property type="entry name" value="Acyl-CoA_dh_N"/>
    <property type="match status" value="1"/>
</dbReference>
<organism evidence="5 6">
    <name type="scientific">Kribbella aluminosa</name>
    <dbReference type="NCBI Taxonomy" id="416017"/>
    <lineage>
        <taxon>Bacteria</taxon>
        <taxon>Bacillati</taxon>
        <taxon>Actinomycetota</taxon>
        <taxon>Actinomycetes</taxon>
        <taxon>Propionibacteriales</taxon>
        <taxon>Kribbellaceae</taxon>
        <taxon>Kribbella</taxon>
    </lineage>
</organism>
<dbReference type="InterPro" id="IPR036250">
    <property type="entry name" value="AcylCo_DH-like_C"/>
</dbReference>
<accession>A0ABS4UJS7</accession>
<dbReference type="RefSeq" id="WP_209694714.1">
    <property type="nucleotide sequence ID" value="NZ_BAAAVU010000002.1"/>
</dbReference>
<reference evidence="5 6" key="1">
    <citation type="submission" date="2021-03" db="EMBL/GenBank/DDBJ databases">
        <title>Sequencing the genomes of 1000 actinobacteria strains.</title>
        <authorList>
            <person name="Klenk H.-P."/>
        </authorList>
    </citation>
    <scope>NUCLEOTIDE SEQUENCE [LARGE SCALE GENOMIC DNA]</scope>
    <source>
        <strain evidence="5 6">DSM 18824</strain>
    </source>
</reference>
<dbReference type="InterPro" id="IPR037069">
    <property type="entry name" value="AcylCoA_DH/ox_N_sf"/>
</dbReference>
<feature type="region of interest" description="Disordered" evidence="2">
    <location>
        <begin position="1"/>
        <end position="27"/>
    </location>
</feature>
<comment type="caution">
    <text evidence="5">The sequence shown here is derived from an EMBL/GenBank/DDBJ whole genome shotgun (WGS) entry which is preliminary data.</text>
</comment>
<gene>
    <name evidence="5" type="ORF">JOF29_002957</name>
</gene>
<dbReference type="PANTHER" id="PTHR43884:SF12">
    <property type="entry name" value="ISOVALERYL-COA DEHYDROGENASE, MITOCHONDRIAL-RELATED"/>
    <property type="match status" value="1"/>
</dbReference>
<dbReference type="InterPro" id="IPR013107">
    <property type="entry name" value="Acyl-CoA_DH_C"/>
</dbReference>
<evidence type="ECO:0000256" key="1">
    <source>
        <dbReference type="ARBA" id="ARBA00023002"/>
    </source>
</evidence>
<proteinExistence type="predicted"/>
<dbReference type="EMBL" id="JAGINT010000001">
    <property type="protein sequence ID" value="MBP2351874.1"/>
    <property type="molecule type" value="Genomic_DNA"/>
</dbReference>
<evidence type="ECO:0000259" key="4">
    <source>
        <dbReference type="Pfam" id="PF08028"/>
    </source>
</evidence>
<dbReference type="Proteomes" id="UP000755585">
    <property type="component" value="Unassembled WGS sequence"/>
</dbReference>
<dbReference type="Gene3D" id="1.20.140.10">
    <property type="entry name" value="Butyryl-CoA Dehydrogenase, subunit A, domain 3"/>
    <property type="match status" value="1"/>
</dbReference>
<keyword evidence="1" id="KW-0560">Oxidoreductase</keyword>
<dbReference type="SUPFAM" id="SSF56645">
    <property type="entry name" value="Acyl-CoA dehydrogenase NM domain-like"/>
    <property type="match status" value="1"/>
</dbReference>
<dbReference type="Pfam" id="PF08028">
    <property type="entry name" value="Acyl-CoA_dh_2"/>
    <property type="match status" value="1"/>
</dbReference>
<dbReference type="InterPro" id="IPR009100">
    <property type="entry name" value="AcylCoA_DH/oxidase_NM_dom_sf"/>
</dbReference>
<feature type="domain" description="Acyl-CoA dehydrogenase/oxidase N-terminal" evidence="3">
    <location>
        <begin position="58"/>
        <end position="152"/>
    </location>
</feature>
<evidence type="ECO:0000256" key="2">
    <source>
        <dbReference type="SAM" id="MobiDB-lite"/>
    </source>
</evidence>
<evidence type="ECO:0000313" key="6">
    <source>
        <dbReference type="Proteomes" id="UP000755585"/>
    </source>
</evidence>
<feature type="domain" description="Acyl-CoA dehydrogenase C-terminal" evidence="4">
    <location>
        <begin position="287"/>
        <end position="418"/>
    </location>
</feature>